<dbReference type="Pfam" id="PF13333">
    <property type="entry name" value="rve_2"/>
    <property type="match status" value="1"/>
</dbReference>
<dbReference type="InterPro" id="IPR001584">
    <property type="entry name" value="Integrase_cat-core"/>
</dbReference>
<name>A0ABX7UZG0_9GAMM</name>
<dbReference type="EMBL" id="CP072425">
    <property type="protein sequence ID" value="QTL34018.1"/>
    <property type="molecule type" value="Genomic_DNA"/>
</dbReference>
<evidence type="ECO:0000313" key="3">
    <source>
        <dbReference type="Proteomes" id="UP000665025"/>
    </source>
</evidence>
<evidence type="ECO:0000259" key="1">
    <source>
        <dbReference type="Pfam" id="PF13333"/>
    </source>
</evidence>
<sequence length="40" mass="4945">MRSDVEKYIRYYNKIRLHSSLDDMSPIEYENYKKKVSGWT</sequence>
<gene>
    <name evidence="2" type="ORF">J5X90_10550</name>
</gene>
<evidence type="ECO:0000313" key="2">
    <source>
        <dbReference type="EMBL" id="QTL34018.1"/>
    </source>
</evidence>
<reference evidence="2 3" key="1">
    <citation type="submission" date="2021-03" db="EMBL/GenBank/DDBJ databases">
        <title>Complete Genome of Pseudoalteromonas viridis Strain BBR56, a new biocontrol bacterial candidate.</title>
        <authorList>
            <person name="Handayani D.P."/>
            <person name="Isnansetyo A."/>
            <person name="Istiqomah I."/>
            <person name="Jumina J."/>
        </authorList>
    </citation>
    <scope>NUCLEOTIDE SEQUENCE [LARGE SCALE GENOMIC DNA]</scope>
    <source>
        <strain evidence="2 3">BBR56</strain>
    </source>
</reference>
<accession>A0ABX7UZG0</accession>
<keyword evidence="3" id="KW-1185">Reference proteome</keyword>
<protein>
    <submittedName>
        <fullName evidence="2">IS3 family transposase</fullName>
    </submittedName>
</protein>
<organism evidence="2 3">
    <name type="scientific">Pseudoalteromonas viridis</name>
    <dbReference type="NCBI Taxonomy" id="339617"/>
    <lineage>
        <taxon>Bacteria</taxon>
        <taxon>Pseudomonadati</taxon>
        <taxon>Pseudomonadota</taxon>
        <taxon>Gammaproteobacteria</taxon>
        <taxon>Alteromonadales</taxon>
        <taxon>Pseudoalteromonadaceae</taxon>
        <taxon>Pseudoalteromonas</taxon>
    </lineage>
</organism>
<proteinExistence type="predicted"/>
<dbReference type="Proteomes" id="UP000665025">
    <property type="component" value="Chromosome 1"/>
</dbReference>
<feature type="domain" description="Integrase catalytic" evidence="1">
    <location>
        <begin position="2"/>
        <end position="31"/>
    </location>
</feature>